<sequence length="207" mass="22384">MAPGGRDAAIWLRALPYLGVRDNDAHTLYAWGLASALLSQLPTAREEVVLPAILLHDTGWSTVSEGDALEAIAPGGRRKDLVRHHEIEGARIATAILDELGIPVGDRDEIVAIIDGHDSRLEALSLNDAIVKDADKLWRLTPHGIDTVCRWFGVTRREALRLCSVRVQDELFTEPGRAMGRALAAVASVSVGDELTALRADSEADQS</sequence>
<dbReference type="InterPro" id="IPR003607">
    <property type="entry name" value="HD/PDEase_dom"/>
</dbReference>
<name>A0A7L5AJY3_9MICO</name>
<dbReference type="Pfam" id="PF01966">
    <property type="entry name" value="HD"/>
    <property type="match status" value="1"/>
</dbReference>
<feature type="domain" description="HD" evidence="1">
    <location>
        <begin position="25"/>
        <end position="137"/>
    </location>
</feature>
<protein>
    <submittedName>
        <fullName evidence="2">Metal-dependent phosphohydrolase</fullName>
    </submittedName>
</protein>
<keyword evidence="2" id="KW-0378">Hydrolase</keyword>
<proteinExistence type="predicted"/>
<gene>
    <name evidence="2" type="ORF">BHD05_01735</name>
</gene>
<organism evidence="2 3">
    <name type="scientific">Marisediminicola antarctica</name>
    <dbReference type="NCBI Taxonomy" id="674079"/>
    <lineage>
        <taxon>Bacteria</taxon>
        <taxon>Bacillati</taxon>
        <taxon>Actinomycetota</taxon>
        <taxon>Actinomycetes</taxon>
        <taxon>Micrococcales</taxon>
        <taxon>Microbacteriaceae</taxon>
        <taxon>Marisediminicola</taxon>
    </lineage>
</organism>
<keyword evidence="3" id="KW-1185">Reference proteome</keyword>
<evidence type="ECO:0000313" key="3">
    <source>
        <dbReference type="Proteomes" id="UP000464507"/>
    </source>
</evidence>
<dbReference type="CDD" id="cd00077">
    <property type="entry name" value="HDc"/>
    <property type="match status" value="1"/>
</dbReference>
<reference evidence="2 3" key="1">
    <citation type="submission" date="2016-09" db="EMBL/GenBank/DDBJ databases">
        <title>Complete genome sequence of microbes from the polar regions.</title>
        <authorList>
            <person name="Liao L."/>
            <person name="Chen B."/>
        </authorList>
    </citation>
    <scope>NUCLEOTIDE SEQUENCE [LARGE SCALE GENOMIC DNA]</scope>
    <source>
        <strain evidence="2 3">ZS314</strain>
    </source>
</reference>
<accession>A0A7L5AJY3</accession>
<evidence type="ECO:0000259" key="1">
    <source>
        <dbReference type="Pfam" id="PF01966"/>
    </source>
</evidence>
<dbReference type="Gene3D" id="1.10.3210.10">
    <property type="entry name" value="Hypothetical protein af1432"/>
    <property type="match status" value="1"/>
</dbReference>
<dbReference type="InterPro" id="IPR006674">
    <property type="entry name" value="HD_domain"/>
</dbReference>
<dbReference type="Proteomes" id="UP000464507">
    <property type="component" value="Chromosome"/>
</dbReference>
<dbReference type="KEGG" id="mant:BHD05_01735"/>
<dbReference type="SUPFAM" id="SSF109604">
    <property type="entry name" value="HD-domain/PDEase-like"/>
    <property type="match status" value="1"/>
</dbReference>
<dbReference type="GO" id="GO:0016787">
    <property type="term" value="F:hydrolase activity"/>
    <property type="evidence" value="ECO:0007669"/>
    <property type="project" value="UniProtKB-KW"/>
</dbReference>
<evidence type="ECO:0000313" key="2">
    <source>
        <dbReference type="EMBL" id="QHO70910.1"/>
    </source>
</evidence>
<dbReference type="EMBL" id="CP017146">
    <property type="protein sequence ID" value="QHO70910.1"/>
    <property type="molecule type" value="Genomic_DNA"/>
</dbReference>
<dbReference type="AlphaFoldDB" id="A0A7L5AJY3"/>